<accession>A0A933W5C4</accession>
<comment type="caution">
    <text evidence="1">The sequence shown here is derived from an EMBL/GenBank/DDBJ whole genome shotgun (WGS) entry which is preliminary data.</text>
</comment>
<protein>
    <submittedName>
        <fullName evidence="1">DUF2478 domain-containing protein</fullName>
    </submittedName>
</protein>
<proteinExistence type="predicted"/>
<evidence type="ECO:0000313" key="1">
    <source>
        <dbReference type="EMBL" id="MBI5132983.1"/>
    </source>
</evidence>
<name>A0A933W5C4_RHOPL</name>
<gene>
    <name evidence="1" type="ORF">HZA66_26390</name>
</gene>
<dbReference type="InterPro" id="IPR018912">
    <property type="entry name" value="DUF2478"/>
</dbReference>
<dbReference type="Proteomes" id="UP000782519">
    <property type="component" value="Unassembled WGS sequence"/>
</dbReference>
<reference evidence="1" key="1">
    <citation type="submission" date="2020-07" db="EMBL/GenBank/DDBJ databases">
        <title>Huge and variable diversity of episymbiotic CPR bacteria and DPANN archaea in groundwater ecosystems.</title>
        <authorList>
            <person name="He C.Y."/>
            <person name="Keren R."/>
            <person name="Whittaker M."/>
            <person name="Farag I.F."/>
            <person name="Doudna J."/>
            <person name="Cate J.H.D."/>
            <person name="Banfield J.F."/>
        </authorList>
    </citation>
    <scope>NUCLEOTIDE SEQUENCE</scope>
    <source>
        <strain evidence="1">NC_groundwater_1818_Pr3_B-0.1um_66_35</strain>
    </source>
</reference>
<organism evidence="1 2">
    <name type="scientific">Rhodopseudomonas palustris</name>
    <dbReference type="NCBI Taxonomy" id="1076"/>
    <lineage>
        <taxon>Bacteria</taxon>
        <taxon>Pseudomonadati</taxon>
        <taxon>Pseudomonadota</taxon>
        <taxon>Alphaproteobacteria</taxon>
        <taxon>Hyphomicrobiales</taxon>
        <taxon>Nitrobacteraceae</taxon>
        <taxon>Rhodopseudomonas</taxon>
    </lineage>
</organism>
<evidence type="ECO:0000313" key="2">
    <source>
        <dbReference type="Proteomes" id="UP000782519"/>
    </source>
</evidence>
<dbReference type="EMBL" id="JACRJB010000078">
    <property type="protein sequence ID" value="MBI5132983.1"/>
    <property type="molecule type" value="Genomic_DNA"/>
</dbReference>
<sequence length="194" mass="20773">MGFNLGRTGRPSILAVVYSDGAAACRMISDLGYRLRDAGVAVAGIVPYHATRDGTPRCDMEVEELASRIILQLAEDQTPQSTGCRVDPAAMQDAAALIASAFQKCPELLIVNKFGKLEADGGGLGDVITEAVDLGIPVVVGVPERHIKRWREFTNGLAEEAMIDSPRVQQWLARRGLAAQRVRSSAEPMLNSAA</sequence>
<dbReference type="Pfam" id="PF10649">
    <property type="entry name" value="DUF2478"/>
    <property type="match status" value="1"/>
</dbReference>
<dbReference type="AlphaFoldDB" id="A0A933W5C4"/>